<dbReference type="AlphaFoldDB" id="A0A9P5TSQ5"/>
<gene>
    <name evidence="1" type="ORF">CPB84DRAFT_1743034</name>
</gene>
<protein>
    <submittedName>
        <fullName evidence="1">Uncharacterized protein</fullName>
    </submittedName>
</protein>
<dbReference type="Proteomes" id="UP000724874">
    <property type="component" value="Unassembled WGS sequence"/>
</dbReference>
<accession>A0A9P5TSQ5</accession>
<name>A0A9P5TSQ5_GYMJU</name>
<dbReference type="EMBL" id="JADNYJ010000004">
    <property type="protein sequence ID" value="KAF8911666.1"/>
    <property type="molecule type" value="Genomic_DNA"/>
</dbReference>
<evidence type="ECO:0000313" key="1">
    <source>
        <dbReference type="EMBL" id="KAF8911666.1"/>
    </source>
</evidence>
<evidence type="ECO:0000313" key="2">
    <source>
        <dbReference type="Proteomes" id="UP000724874"/>
    </source>
</evidence>
<keyword evidence="2" id="KW-1185">Reference proteome</keyword>
<comment type="caution">
    <text evidence="1">The sequence shown here is derived from an EMBL/GenBank/DDBJ whole genome shotgun (WGS) entry which is preliminary data.</text>
</comment>
<reference evidence="1" key="1">
    <citation type="submission" date="2020-11" db="EMBL/GenBank/DDBJ databases">
        <authorList>
            <consortium name="DOE Joint Genome Institute"/>
            <person name="Ahrendt S."/>
            <person name="Riley R."/>
            <person name="Andreopoulos W."/>
            <person name="LaButti K."/>
            <person name="Pangilinan J."/>
            <person name="Ruiz-duenas F.J."/>
            <person name="Barrasa J.M."/>
            <person name="Sanchez-Garcia M."/>
            <person name="Camarero S."/>
            <person name="Miyauchi S."/>
            <person name="Serrano A."/>
            <person name="Linde D."/>
            <person name="Babiker R."/>
            <person name="Drula E."/>
            <person name="Ayuso-Fernandez I."/>
            <person name="Pacheco R."/>
            <person name="Padilla G."/>
            <person name="Ferreira P."/>
            <person name="Barriuso J."/>
            <person name="Kellner H."/>
            <person name="Castanera R."/>
            <person name="Alfaro M."/>
            <person name="Ramirez L."/>
            <person name="Pisabarro A.G."/>
            <person name="Kuo A."/>
            <person name="Tritt A."/>
            <person name="Lipzen A."/>
            <person name="He G."/>
            <person name="Yan M."/>
            <person name="Ng V."/>
            <person name="Cullen D."/>
            <person name="Martin F."/>
            <person name="Rosso M.-N."/>
            <person name="Henrissat B."/>
            <person name="Hibbett D."/>
            <person name="Martinez A.T."/>
            <person name="Grigoriev I.V."/>
        </authorList>
    </citation>
    <scope>NUCLEOTIDE SEQUENCE</scope>
    <source>
        <strain evidence="1">AH 44721</strain>
    </source>
</reference>
<organism evidence="1 2">
    <name type="scientific">Gymnopilus junonius</name>
    <name type="common">Spectacular rustgill mushroom</name>
    <name type="synonym">Gymnopilus spectabilis subsp. junonius</name>
    <dbReference type="NCBI Taxonomy" id="109634"/>
    <lineage>
        <taxon>Eukaryota</taxon>
        <taxon>Fungi</taxon>
        <taxon>Dikarya</taxon>
        <taxon>Basidiomycota</taxon>
        <taxon>Agaricomycotina</taxon>
        <taxon>Agaricomycetes</taxon>
        <taxon>Agaricomycetidae</taxon>
        <taxon>Agaricales</taxon>
        <taxon>Agaricineae</taxon>
        <taxon>Hymenogastraceae</taxon>
        <taxon>Gymnopilus</taxon>
    </lineage>
</organism>
<proteinExistence type="predicted"/>
<sequence length="219" mass="24735">MKYVIEQVETSQGRRSWWTFLSKNGLPDRSAIRSAELAAQCEIIDYGSPLLLTGMVPNFSDTCVVVIARHDAEACNYELKITFTEWAGQSRYSYLTVDGSLQLFIVYVRLWTLGEGPETDLLFPSNVTMQSLRDEKPLLSKAIPEQEQALGPLGLMRRNLEIAFYGLETKEIVSLIKTLKTGKYVPPEDLPALYLYREDLRIGENRLTACVPVANEQGH</sequence>